<dbReference type="GO" id="GO:0006508">
    <property type="term" value="P:proteolysis"/>
    <property type="evidence" value="ECO:0007669"/>
    <property type="project" value="UniProtKB-KW"/>
</dbReference>
<dbReference type="Pfam" id="PF01435">
    <property type="entry name" value="Peptidase_M48"/>
    <property type="match status" value="1"/>
</dbReference>
<accession>A0A161RZM0</accession>
<evidence type="ECO:0000256" key="9">
    <source>
        <dbReference type="ARBA" id="ARBA00023049"/>
    </source>
</evidence>
<evidence type="ECO:0000256" key="7">
    <source>
        <dbReference type="ARBA" id="ARBA00022833"/>
    </source>
</evidence>
<dbReference type="PANTHER" id="PTHR43221">
    <property type="entry name" value="PROTEASE HTPX"/>
    <property type="match status" value="1"/>
</dbReference>
<dbReference type="OrthoDB" id="9789270at2"/>
<comment type="cofactor">
    <cofactor evidence="1">
        <name>Zn(2+)</name>
        <dbReference type="ChEBI" id="CHEBI:29105"/>
    </cofactor>
</comment>
<reference evidence="13 14" key="1">
    <citation type="submission" date="2016-01" db="EMBL/GenBank/DDBJ databases">
        <title>Whole genome sequencing of Myroides marinus L41.</title>
        <authorList>
            <person name="Hong K.W."/>
        </authorList>
    </citation>
    <scope>NUCLEOTIDE SEQUENCE [LARGE SCALE GENOMIC DNA]</scope>
    <source>
        <strain evidence="13 14">L41</strain>
    </source>
</reference>
<dbReference type="GO" id="GO:0004222">
    <property type="term" value="F:metalloendopeptidase activity"/>
    <property type="evidence" value="ECO:0007669"/>
    <property type="project" value="InterPro"/>
</dbReference>
<dbReference type="Proteomes" id="UP000076630">
    <property type="component" value="Unassembled WGS sequence"/>
</dbReference>
<dbReference type="GO" id="GO:0046872">
    <property type="term" value="F:metal ion binding"/>
    <property type="evidence" value="ECO:0007669"/>
    <property type="project" value="UniProtKB-KW"/>
</dbReference>
<evidence type="ECO:0000256" key="8">
    <source>
        <dbReference type="ARBA" id="ARBA00022989"/>
    </source>
</evidence>
<dbReference type="EMBL" id="LQNU01000073">
    <property type="protein sequence ID" value="KZE77179.1"/>
    <property type="molecule type" value="Genomic_DNA"/>
</dbReference>
<evidence type="ECO:0000256" key="3">
    <source>
        <dbReference type="ARBA" id="ARBA00022670"/>
    </source>
</evidence>
<evidence type="ECO:0000256" key="10">
    <source>
        <dbReference type="ARBA" id="ARBA00023136"/>
    </source>
</evidence>
<keyword evidence="9" id="KW-0482">Metalloprotease</keyword>
<evidence type="ECO:0000313" key="14">
    <source>
        <dbReference type="Proteomes" id="UP000076630"/>
    </source>
</evidence>
<dbReference type="RefSeq" id="WP_038987138.1">
    <property type="nucleotide sequence ID" value="NZ_JWJO01000042.1"/>
</dbReference>
<evidence type="ECO:0000256" key="1">
    <source>
        <dbReference type="ARBA" id="ARBA00001947"/>
    </source>
</evidence>
<evidence type="ECO:0000256" key="11">
    <source>
        <dbReference type="SAM" id="Phobius"/>
    </source>
</evidence>
<evidence type="ECO:0000256" key="5">
    <source>
        <dbReference type="ARBA" id="ARBA00022723"/>
    </source>
</evidence>
<evidence type="ECO:0000256" key="2">
    <source>
        <dbReference type="ARBA" id="ARBA00022475"/>
    </source>
</evidence>
<protein>
    <recommendedName>
        <fullName evidence="12">Peptidase M48 domain-containing protein</fullName>
    </recommendedName>
</protein>
<gene>
    <name evidence="13" type="ORF">AV926_14715</name>
</gene>
<feature type="transmembrane region" description="Helical" evidence="11">
    <location>
        <begin position="215"/>
        <end position="235"/>
    </location>
</feature>
<keyword evidence="2" id="KW-1003">Cell membrane</keyword>
<keyword evidence="3" id="KW-0645">Protease</keyword>
<keyword evidence="10 11" id="KW-0472">Membrane</keyword>
<comment type="caution">
    <text evidence="13">The sequence shown here is derived from an EMBL/GenBank/DDBJ whole genome shotgun (WGS) entry which is preliminary data.</text>
</comment>
<feature type="transmembrane region" description="Helical" evidence="11">
    <location>
        <begin position="60"/>
        <end position="82"/>
    </location>
</feature>
<feature type="domain" description="Peptidase M48" evidence="12">
    <location>
        <begin position="146"/>
        <end position="364"/>
    </location>
</feature>
<evidence type="ECO:0000256" key="4">
    <source>
        <dbReference type="ARBA" id="ARBA00022692"/>
    </source>
</evidence>
<organism evidence="13 14">
    <name type="scientific">Myroides marinus</name>
    <dbReference type="NCBI Taxonomy" id="703342"/>
    <lineage>
        <taxon>Bacteria</taxon>
        <taxon>Pseudomonadati</taxon>
        <taxon>Bacteroidota</taxon>
        <taxon>Flavobacteriia</taxon>
        <taxon>Flavobacteriales</taxon>
        <taxon>Flavobacteriaceae</taxon>
        <taxon>Myroides</taxon>
    </lineage>
</organism>
<dbReference type="InterPro" id="IPR050083">
    <property type="entry name" value="HtpX_protease"/>
</dbReference>
<keyword evidence="14" id="KW-1185">Reference proteome</keyword>
<evidence type="ECO:0000313" key="13">
    <source>
        <dbReference type="EMBL" id="KZE77179.1"/>
    </source>
</evidence>
<dbReference type="AlphaFoldDB" id="A0A161RZM0"/>
<feature type="transmembrane region" description="Helical" evidence="11">
    <location>
        <begin position="18"/>
        <end position="40"/>
    </location>
</feature>
<keyword evidence="4 11" id="KW-0812">Transmembrane</keyword>
<keyword evidence="8 11" id="KW-1133">Transmembrane helix</keyword>
<sequence length="683" mass="80134">MNQAVEVSKDFKNSATKAIISIVVFLVFYLAILSLAIYGFTLSLKAAKAIISSKANLYTGALALFIIGFAGALLFFLIKFIFKPNKHDRSHLIEITEQEEPELFAFIQEIVLDINVDFPKKIFLTTEVNAAVFYDSTFLSMFYPVRKNLMIGMGLINTCTRLELKAIIAHEFGHFSQRSMKAGSYVSNVNHMIFNMLYDNDSYNKYMAKVASTHGYITILMYFMEFAIKAIQWVLRILYKVVNKNYLALSKQMEYHADEVAATLVGYKPLETSLYRIELADKAFNTAINIYVNHIKEQTKSSNLFTEQSYILTELAKENSNDFMGTLPIVKEGDIDRFKRSKIEFNDHWNSHPSTLQRIDRLKSLFLLEVEEDETLANTLFKDINQTQKMLTNKLFEDALDNKTQLTTTLEDFKQHYQQYKKDNTFHKYYKHYYDYNNPKIFDLNDTLHLNKKVSKDEIYDKKSIEMSLQLAGLHDDQGTLNDVLNNNKELKYLHYNQEKYKRNQFSQLSDKLATDRKELEEQLKLHDIKVYQYFLQLENIQNKEPLLKRYYEDFFSEDSLYDKRMELYQNIVYNLSGLRDGIDLDTARNITNQLSRALIPFIAEMKALFELDHNQKDITIDMSKYLDQLDNIKTFLYGDRYNEEGFTALNICLDNFTLLTIKHFFYLKKQVLDYQITLLQEQ</sequence>
<keyword evidence="7" id="KW-0862">Zinc</keyword>
<proteinExistence type="predicted"/>
<evidence type="ECO:0000256" key="6">
    <source>
        <dbReference type="ARBA" id="ARBA00022801"/>
    </source>
</evidence>
<keyword evidence="5" id="KW-0479">Metal-binding</keyword>
<dbReference type="CDD" id="cd07328">
    <property type="entry name" value="M48_Ste24p_like"/>
    <property type="match status" value="1"/>
</dbReference>
<dbReference type="PANTHER" id="PTHR43221:SF2">
    <property type="entry name" value="PROTEASE HTPX HOMOLOG"/>
    <property type="match status" value="1"/>
</dbReference>
<dbReference type="Gene3D" id="3.30.2010.10">
    <property type="entry name" value="Metalloproteases ('zincins'), catalytic domain"/>
    <property type="match status" value="1"/>
</dbReference>
<keyword evidence="6" id="KW-0378">Hydrolase</keyword>
<dbReference type="InterPro" id="IPR001915">
    <property type="entry name" value="Peptidase_M48"/>
</dbReference>
<evidence type="ECO:0000259" key="12">
    <source>
        <dbReference type="Pfam" id="PF01435"/>
    </source>
</evidence>
<name>A0A161RZM0_9FLAO</name>